<organism evidence="3 4">
    <name type="scientific">Methylobacterium brachythecii</name>
    <dbReference type="NCBI Taxonomy" id="1176177"/>
    <lineage>
        <taxon>Bacteria</taxon>
        <taxon>Pseudomonadati</taxon>
        <taxon>Pseudomonadota</taxon>
        <taxon>Alphaproteobacteria</taxon>
        <taxon>Hyphomicrobiales</taxon>
        <taxon>Methylobacteriaceae</taxon>
        <taxon>Methylobacterium</taxon>
    </lineage>
</organism>
<gene>
    <name evidence="2" type="ORF">GCM10007884_20730</name>
    <name evidence="3" type="ORF">GGR33_003071</name>
</gene>
<comment type="caution">
    <text evidence="3">The sequence shown here is derived from an EMBL/GenBank/DDBJ whole genome shotgun (WGS) entry which is preliminary data.</text>
</comment>
<dbReference type="RefSeq" id="WP_183506610.1">
    <property type="nucleotide sequence ID" value="NZ_BSPG01000009.1"/>
</dbReference>
<dbReference type="AlphaFoldDB" id="A0A7W6F7K6"/>
<feature type="compositionally biased region" description="Gly residues" evidence="1">
    <location>
        <begin position="88"/>
        <end position="110"/>
    </location>
</feature>
<feature type="region of interest" description="Disordered" evidence="1">
    <location>
        <begin position="48"/>
        <end position="144"/>
    </location>
</feature>
<evidence type="ECO:0000313" key="4">
    <source>
        <dbReference type="Proteomes" id="UP000517759"/>
    </source>
</evidence>
<evidence type="ECO:0000313" key="3">
    <source>
        <dbReference type="EMBL" id="MBB3903562.1"/>
    </source>
</evidence>
<evidence type="ECO:0000256" key="1">
    <source>
        <dbReference type="SAM" id="MobiDB-lite"/>
    </source>
</evidence>
<accession>A0A7W6F7K6</accession>
<evidence type="ECO:0000313" key="2">
    <source>
        <dbReference type="EMBL" id="GLS44086.1"/>
    </source>
</evidence>
<protein>
    <submittedName>
        <fullName evidence="3">Uncharacterized protein YidB (DUF937 family)</fullName>
    </submittedName>
</protein>
<dbReference type="Proteomes" id="UP000517759">
    <property type="component" value="Unassembled WGS sequence"/>
</dbReference>
<keyword evidence="5" id="KW-1185">Reference proteome</keyword>
<feature type="compositionally biased region" description="Acidic residues" evidence="1">
    <location>
        <begin position="76"/>
        <end position="87"/>
    </location>
</feature>
<reference evidence="2" key="4">
    <citation type="submission" date="2023-01" db="EMBL/GenBank/DDBJ databases">
        <title>Draft genome sequence of Methylobacterium brachythecii strain NBRC 107710.</title>
        <authorList>
            <person name="Sun Q."/>
            <person name="Mori K."/>
        </authorList>
    </citation>
    <scope>NUCLEOTIDE SEQUENCE</scope>
    <source>
        <strain evidence="2">NBRC 107710</strain>
    </source>
</reference>
<feature type="compositionally biased region" description="Gly residues" evidence="1">
    <location>
        <begin position="60"/>
        <end position="71"/>
    </location>
</feature>
<reference evidence="5" key="2">
    <citation type="journal article" date="2019" name="Int. J. Syst. Evol. Microbiol.">
        <title>The Global Catalogue of Microorganisms (GCM) 10K type strain sequencing project: providing services to taxonomists for standard genome sequencing and annotation.</title>
        <authorList>
            <consortium name="The Broad Institute Genomics Platform"/>
            <consortium name="The Broad Institute Genome Sequencing Center for Infectious Disease"/>
            <person name="Wu L."/>
            <person name="Ma J."/>
        </authorList>
    </citation>
    <scope>NUCLEOTIDE SEQUENCE [LARGE SCALE GENOMIC DNA]</scope>
    <source>
        <strain evidence="5">NBRC 107710</strain>
    </source>
</reference>
<dbReference type="InterPro" id="IPR027405">
    <property type="entry name" value="YidB-like"/>
</dbReference>
<dbReference type="InterPro" id="IPR045372">
    <property type="entry name" value="YidB"/>
</dbReference>
<dbReference type="Proteomes" id="UP001156881">
    <property type="component" value="Unassembled WGS sequence"/>
</dbReference>
<reference evidence="2" key="1">
    <citation type="journal article" date="2014" name="Int. J. Syst. Evol. Microbiol.">
        <title>Complete genome of a new Firmicutes species belonging to the dominant human colonic microbiota ('Ruminococcus bicirculans') reveals two chromosomes and a selective capacity to utilize plant glucans.</title>
        <authorList>
            <consortium name="NISC Comparative Sequencing Program"/>
            <person name="Wegmann U."/>
            <person name="Louis P."/>
            <person name="Goesmann A."/>
            <person name="Henrissat B."/>
            <person name="Duncan S.H."/>
            <person name="Flint H.J."/>
        </authorList>
    </citation>
    <scope>NUCLEOTIDE SEQUENCE</scope>
    <source>
        <strain evidence="2">NBRC 107710</strain>
    </source>
</reference>
<feature type="compositionally biased region" description="Gly residues" evidence="1">
    <location>
        <begin position="119"/>
        <end position="131"/>
    </location>
</feature>
<dbReference type="SUPFAM" id="SSF140804">
    <property type="entry name" value="YidB-like"/>
    <property type="match status" value="1"/>
</dbReference>
<dbReference type="EMBL" id="JACIDN010000005">
    <property type="protein sequence ID" value="MBB3903562.1"/>
    <property type="molecule type" value="Genomic_DNA"/>
</dbReference>
<dbReference type="EMBL" id="BSPG01000009">
    <property type="protein sequence ID" value="GLS44086.1"/>
    <property type="molecule type" value="Genomic_DNA"/>
</dbReference>
<proteinExistence type="predicted"/>
<dbReference type="Pfam" id="PF20159">
    <property type="entry name" value="YidB"/>
    <property type="match status" value="1"/>
</dbReference>
<name>A0A7W6F7K6_9HYPH</name>
<evidence type="ECO:0000313" key="5">
    <source>
        <dbReference type="Proteomes" id="UP001156881"/>
    </source>
</evidence>
<sequence>MGLLDQVIGGVVGQVLGGGRGGSAMSPIVKALLMLLLAKGASGGFGNIFGGGHSPEPQPQGGGHDPFGRGRGPSPEEYDGPQGDDGDLGGFGQRPQGGGYRQAPSAGGGDFSDLSGMLDGPGGSDGGGRSPGAGPYAHLDHDQGGGAGNLGGGLDGLIQSFERGGLGDVIGSWIGHGQNRTIEPNRLADALGSDTVDTLSRQTGLDRSDLLNQLAQALPSVVDALTPQGRKPEEHERQGW</sequence>
<dbReference type="Gene3D" id="1.10.10.690">
    <property type="entry name" value="YidB-like"/>
    <property type="match status" value="1"/>
</dbReference>
<reference evidence="3 4" key="3">
    <citation type="submission" date="2020-08" db="EMBL/GenBank/DDBJ databases">
        <title>Genomic Encyclopedia of Type Strains, Phase IV (KMG-IV): sequencing the most valuable type-strain genomes for metagenomic binning, comparative biology and taxonomic classification.</title>
        <authorList>
            <person name="Goeker M."/>
        </authorList>
    </citation>
    <scope>NUCLEOTIDE SEQUENCE [LARGE SCALE GENOMIC DNA]</scope>
    <source>
        <strain evidence="3 4">DSM 24105</strain>
    </source>
</reference>